<proteinExistence type="predicted"/>
<feature type="region of interest" description="Disordered" evidence="1">
    <location>
        <begin position="52"/>
        <end position="71"/>
    </location>
</feature>
<feature type="compositionally biased region" description="Polar residues" evidence="1">
    <location>
        <begin position="52"/>
        <end position="64"/>
    </location>
</feature>
<protein>
    <submittedName>
        <fullName evidence="2">Uncharacterized protein</fullName>
    </submittedName>
</protein>
<evidence type="ECO:0000313" key="2">
    <source>
        <dbReference type="EMBL" id="EKC40916.1"/>
    </source>
</evidence>
<name>K1S0Z8_MAGGI</name>
<sequence length="71" mass="7791">MDLPTPTPFLILSPNELSSENDKLPPSGRRNWNLKPENASGLSNAEQNFPGIQQVNVGNGNPYSLHTVGYR</sequence>
<reference evidence="2" key="1">
    <citation type="journal article" date="2012" name="Nature">
        <title>The oyster genome reveals stress adaptation and complexity of shell formation.</title>
        <authorList>
            <person name="Zhang G."/>
            <person name="Fang X."/>
            <person name="Guo X."/>
            <person name="Li L."/>
            <person name="Luo R."/>
            <person name="Xu F."/>
            <person name="Yang P."/>
            <person name="Zhang L."/>
            <person name="Wang X."/>
            <person name="Qi H."/>
            <person name="Xiong Z."/>
            <person name="Que H."/>
            <person name="Xie Y."/>
            <person name="Holland P.W."/>
            <person name="Paps J."/>
            <person name="Zhu Y."/>
            <person name="Wu F."/>
            <person name="Chen Y."/>
            <person name="Wang J."/>
            <person name="Peng C."/>
            <person name="Meng J."/>
            <person name="Yang L."/>
            <person name="Liu J."/>
            <person name="Wen B."/>
            <person name="Zhang N."/>
            <person name="Huang Z."/>
            <person name="Zhu Q."/>
            <person name="Feng Y."/>
            <person name="Mount A."/>
            <person name="Hedgecock D."/>
            <person name="Xu Z."/>
            <person name="Liu Y."/>
            <person name="Domazet-Loso T."/>
            <person name="Du Y."/>
            <person name="Sun X."/>
            <person name="Zhang S."/>
            <person name="Liu B."/>
            <person name="Cheng P."/>
            <person name="Jiang X."/>
            <person name="Li J."/>
            <person name="Fan D."/>
            <person name="Wang W."/>
            <person name="Fu W."/>
            <person name="Wang T."/>
            <person name="Wang B."/>
            <person name="Zhang J."/>
            <person name="Peng Z."/>
            <person name="Li Y."/>
            <person name="Li N."/>
            <person name="Wang J."/>
            <person name="Chen M."/>
            <person name="He Y."/>
            <person name="Tan F."/>
            <person name="Song X."/>
            <person name="Zheng Q."/>
            <person name="Huang R."/>
            <person name="Yang H."/>
            <person name="Du X."/>
            <person name="Chen L."/>
            <person name="Yang M."/>
            <person name="Gaffney P.M."/>
            <person name="Wang S."/>
            <person name="Luo L."/>
            <person name="She Z."/>
            <person name="Ming Y."/>
            <person name="Huang W."/>
            <person name="Zhang S."/>
            <person name="Huang B."/>
            <person name="Zhang Y."/>
            <person name="Qu T."/>
            <person name="Ni P."/>
            <person name="Miao G."/>
            <person name="Wang J."/>
            <person name="Wang Q."/>
            <person name="Steinberg C.E."/>
            <person name="Wang H."/>
            <person name="Li N."/>
            <person name="Qian L."/>
            <person name="Zhang G."/>
            <person name="Li Y."/>
            <person name="Yang H."/>
            <person name="Liu X."/>
            <person name="Wang J."/>
            <person name="Yin Y."/>
            <person name="Wang J."/>
        </authorList>
    </citation>
    <scope>NUCLEOTIDE SEQUENCE [LARGE SCALE GENOMIC DNA]</scope>
    <source>
        <strain evidence="2">05x7-T-G4-1.051#20</strain>
    </source>
</reference>
<organism evidence="2">
    <name type="scientific">Magallana gigas</name>
    <name type="common">Pacific oyster</name>
    <name type="synonym">Crassostrea gigas</name>
    <dbReference type="NCBI Taxonomy" id="29159"/>
    <lineage>
        <taxon>Eukaryota</taxon>
        <taxon>Metazoa</taxon>
        <taxon>Spiralia</taxon>
        <taxon>Lophotrochozoa</taxon>
        <taxon>Mollusca</taxon>
        <taxon>Bivalvia</taxon>
        <taxon>Autobranchia</taxon>
        <taxon>Pteriomorphia</taxon>
        <taxon>Ostreida</taxon>
        <taxon>Ostreoidea</taxon>
        <taxon>Ostreidae</taxon>
        <taxon>Magallana</taxon>
    </lineage>
</organism>
<evidence type="ECO:0000256" key="1">
    <source>
        <dbReference type="SAM" id="MobiDB-lite"/>
    </source>
</evidence>
<feature type="region of interest" description="Disordered" evidence="1">
    <location>
        <begin position="1"/>
        <end position="45"/>
    </location>
</feature>
<dbReference type="AlphaFoldDB" id="K1S0Z8"/>
<dbReference type="EMBL" id="JH816363">
    <property type="protein sequence ID" value="EKC40916.1"/>
    <property type="molecule type" value="Genomic_DNA"/>
</dbReference>
<accession>K1S0Z8</accession>
<gene>
    <name evidence="2" type="ORF">CGI_10028635</name>
</gene>
<dbReference type="HOGENOM" id="CLU_2742505_0_0_1"/>
<dbReference type="InParanoid" id="K1S0Z8"/>